<proteinExistence type="predicted"/>
<name>A0AA47N3S6_MERPO</name>
<sequence>MYDSCMARMPTTSATTSSKQSTSRQGSLTELFESISPYEQKSKRHAEITQAITEFIAKDMMPISVVTNHVFTALVNTMDKRYRMPSRTHFSQVAIPELYKKCRQRVAAELKTEFFATTTDLWSVSLTVHYIDEDLNLKARCLQASYFPDDHTGENIAAALREGLASWDLPEENHICITTDNASNMVMAAQINE</sequence>
<dbReference type="Proteomes" id="UP001174136">
    <property type="component" value="Unassembled WGS sequence"/>
</dbReference>
<evidence type="ECO:0000256" key="1">
    <source>
        <dbReference type="SAM" id="MobiDB-lite"/>
    </source>
</evidence>
<organism evidence="2 3">
    <name type="scientific">Merluccius polli</name>
    <name type="common">Benguela hake</name>
    <name type="synonym">Merluccius cadenati</name>
    <dbReference type="NCBI Taxonomy" id="89951"/>
    <lineage>
        <taxon>Eukaryota</taxon>
        <taxon>Metazoa</taxon>
        <taxon>Chordata</taxon>
        <taxon>Craniata</taxon>
        <taxon>Vertebrata</taxon>
        <taxon>Euteleostomi</taxon>
        <taxon>Actinopterygii</taxon>
        <taxon>Neopterygii</taxon>
        <taxon>Teleostei</taxon>
        <taxon>Neoteleostei</taxon>
        <taxon>Acanthomorphata</taxon>
        <taxon>Zeiogadaria</taxon>
        <taxon>Gadariae</taxon>
        <taxon>Gadiformes</taxon>
        <taxon>Gadoidei</taxon>
        <taxon>Merlucciidae</taxon>
        <taxon>Merluccius</taxon>
    </lineage>
</organism>
<dbReference type="PANTHER" id="PTHR46481">
    <property type="entry name" value="ZINC FINGER BED DOMAIN-CONTAINING PROTEIN 4"/>
    <property type="match status" value="1"/>
</dbReference>
<dbReference type="EMBL" id="JAOPHQ010001154">
    <property type="protein sequence ID" value="KAK0151883.1"/>
    <property type="molecule type" value="Genomic_DNA"/>
</dbReference>
<reference evidence="2" key="1">
    <citation type="journal article" date="2023" name="Front. Mar. Sci.">
        <title>A new Merluccius polli reference genome to investigate the effects of global change in West African waters.</title>
        <authorList>
            <person name="Mateo J.L."/>
            <person name="Blanco-Fernandez C."/>
            <person name="Garcia-Vazquez E."/>
            <person name="Machado-Schiaffino G."/>
        </authorList>
    </citation>
    <scope>NUCLEOTIDE SEQUENCE</scope>
    <source>
        <strain evidence="2">C29</strain>
        <tissue evidence="2">Fin</tissue>
    </source>
</reference>
<dbReference type="SUPFAM" id="SSF53098">
    <property type="entry name" value="Ribonuclease H-like"/>
    <property type="match status" value="1"/>
</dbReference>
<dbReference type="PANTHER" id="PTHR46481:SF9">
    <property type="entry name" value="ZINC FINGER BED DOMAIN-CONTAINING PROTEIN 1-LIKE"/>
    <property type="match status" value="1"/>
</dbReference>
<gene>
    <name evidence="2" type="primary">ZBED1_269</name>
    <name evidence="2" type="ORF">N1851_006742</name>
</gene>
<keyword evidence="3" id="KW-1185">Reference proteome</keyword>
<feature type="compositionally biased region" description="Low complexity" evidence="1">
    <location>
        <begin position="11"/>
        <end position="23"/>
    </location>
</feature>
<evidence type="ECO:0000313" key="2">
    <source>
        <dbReference type="EMBL" id="KAK0151883.1"/>
    </source>
</evidence>
<dbReference type="InterPro" id="IPR012337">
    <property type="entry name" value="RNaseH-like_sf"/>
</dbReference>
<evidence type="ECO:0000313" key="3">
    <source>
        <dbReference type="Proteomes" id="UP001174136"/>
    </source>
</evidence>
<dbReference type="AlphaFoldDB" id="A0AA47N3S6"/>
<accession>A0AA47N3S6</accession>
<dbReference type="SUPFAM" id="SSF140996">
    <property type="entry name" value="Hermes dimerisation domain"/>
    <property type="match status" value="1"/>
</dbReference>
<comment type="caution">
    <text evidence="2">The sequence shown here is derived from an EMBL/GenBank/DDBJ whole genome shotgun (WGS) entry which is preliminary data.</text>
</comment>
<dbReference type="InterPro" id="IPR052035">
    <property type="entry name" value="ZnF_BED_domain_contain"/>
</dbReference>
<feature type="region of interest" description="Disordered" evidence="1">
    <location>
        <begin position="1"/>
        <end position="26"/>
    </location>
</feature>
<protein>
    <submittedName>
        <fullName evidence="2">Zinc finger BED domain-containing protein 1</fullName>
    </submittedName>
</protein>